<dbReference type="Pfam" id="PF12752">
    <property type="entry name" value="SUZ"/>
    <property type="match status" value="1"/>
</dbReference>
<feature type="compositionally biased region" description="Polar residues" evidence="2">
    <location>
        <begin position="337"/>
        <end position="347"/>
    </location>
</feature>
<comment type="caution">
    <text evidence="5">The sequence shown here is derived from an EMBL/GenBank/DDBJ whole genome shotgun (WGS) entry which is preliminary data.</text>
</comment>
<dbReference type="CDD" id="cd02642">
    <property type="entry name" value="R3H_encore_like"/>
    <property type="match status" value="1"/>
</dbReference>
<evidence type="ECO:0000256" key="1">
    <source>
        <dbReference type="ARBA" id="ARBA00022553"/>
    </source>
</evidence>
<dbReference type="SUPFAM" id="SSF82708">
    <property type="entry name" value="R3H domain"/>
    <property type="match status" value="1"/>
</dbReference>
<sequence length="835" mass="89444">MTDASVESAEVRTHPTASRMSSFELIDHPSTTNTSFSSVPPDIPSAAQSQDFDGRPQLSDLSSSRDMHQLGDAVRGLCVRGDISSSSKSSGIAISNGLIQSDTVSSEDPTQSFPSDLSIKAPSLDGKSVTSGTTFALDEKESLRPDDSASAKAAEEEDSYSGPGSVAAGSRVGSEASARAFGDQFYEIAERIGEPSKHDGGSARFPAPIPAEPGPPNIVATFEKDGNHQQFMNPVGGFPVPGIPFGFASDPDEKLLEALETPKDRLFLLRLEQEVIEFVKDTAQLPTLDLPPSNSFYRLLTHKLADYYFLTHFVDSTVGAVRLFRTPYCRLPPPLTSIANPAASTGNTPPPNAPAMKIMRRAAAADKEKQKQMSDSENENAPKSESPSKAASEAGGDSASDGDKDGVISRAESVSAKEKSSMTREEREAKYREARERIFKGFKESSDNPEDSGSAADAKEMSRTSSNSGQDKNHGASSKGGSKQRAVNDDGFEARSQFNVYYPPTQYPAPPFAGTAPYGSFPMQPINACGQVGGMPFVGGQQQYLPAMPQAVPPNAMPQYPMPQHQFYTGPVGGGRGQGFDQMNQIAYTPPVQPPRGAQGLQQPGIPQQQIPMINPNVANSYNPNNRQQPLQNGQPWAHAPQPPYPNQFQAQGFTQPQTQPMDRRNYSSPGNIPSQTQYPYGQLPSKPFAPGPYLRQQQQHPVPGSYNRQPFNPQTQSFIPGGGFPMSQTGSNGAQPYPSPVPSQFGNSPNMAPGFPRQGPGPVPTNFAPQPLPTGNLNVNAMQAQYGGGVMSPQVPPPVQQTNLNHLPRQPQGSIAKWGSNNSLPKKPPPPNLT</sequence>
<dbReference type="Proteomes" id="UP000698800">
    <property type="component" value="Unassembled WGS sequence"/>
</dbReference>
<name>A0A9P8I6Y5_9PEZI</name>
<evidence type="ECO:0000259" key="4">
    <source>
        <dbReference type="PROSITE" id="PS51673"/>
    </source>
</evidence>
<feature type="compositionally biased region" description="Low complexity" evidence="2">
    <location>
        <begin position="597"/>
        <end position="626"/>
    </location>
</feature>
<feature type="region of interest" description="Disordered" evidence="2">
    <location>
        <begin position="335"/>
        <end position="354"/>
    </location>
</feature>
<accession>A0A9P8I6Y5</accession>
<dbReference type="GO" id="GO:0006012">
    <property type="term" value="P:galactose metabolic process"/>
    <property type="evidence" value="ECO:0007669"/>
    <property type="project" value="TreeGrafter"/>
</dbReference>
<feature type="compositionally biased region" description="Polar residues" evidence="2">
    <location>
        <begin position="696"/>
        <end position="719"/>
    </location>
</feature>
<feature type="compositionally biased region" description="Polar residues" evidence="2">
    <location>
        <begin position="100"/>
        <end position="115"/>
    </location>
</feature>
<feature type="compositionally biased region" description="Polar residues" evidence="2">
    <location>
        <begin position="463"/>
        <end position="481"/>
    </location>
</feature>
<proteinExistence type="predicted"/>
<dbReference type="InterPro" id="IPR001374">
    <property type="entry name" value="R3H_dom"/>
</dbReference>
<feature type="region of interest" description="Disordered" evidence="2">
    <location>
        <begin position="586"/>
        <end position="835"/>
    </location>
</feature>
<dbReference type="GO" id="GO:0003676">
    <property type="term" value="F:nucleic acid binding"/>
    <property type="evidence" value="ECO:0007669"/>
    <property type="project" value="UniProtKB-UniRule"/>
</dbReference>
<dbReference type="PANTHER" id="PTHR15672:SF8">
    <property type="entry name" value="PROTEIN ENCORE"/>
    <property type="match status" value="1"/>
</dbReference>
<feature type="domain" description="R3H" evidence="3">
    <location>
        <begin position="265"/>
        <end position="329"/>
    </location>
</feature>
<feature type="compositionally biased region" description="Polar residues" evidence="2">
    <location>
        <begin position="647"/>
        <end position="680"/>
    </location>
</feature>
<dbReference type="EMBL" id="JAGHQL010000029">
    <property type="protein sequence ID" value="KAH0543605.1"/>
    <property type="molecule type" value="Genomic_DNA"/>
</dbReference>
<feature type="compositionally biased region" description="Polar residues" evidence="2">
    <location>
        <begin position="29"/>
        <end position="38"/>
    </location>
</feature>
<protein>
    <submittedName>
        <fullName evidence="5">Uncharacterized protein</fullName>
    </submittedName>
</protein>
<feature type="compositionally biased region" description="Basic and acidic residues" evidence="2">
    <location>
        <begin position="415"/>
        <end position="446"/>
    </location>
</feature>
<evidence type="ECO:0000259" key="3">
    <source>
        <dbReference type="PROSITE" id="PS51061"/>
    </source>
</evidence>
<dbReference type="Pfam" id="PF01424">
    <property type="entry name" value="R3H"/>
    <property type="match status" value="1"/>
</dbReference>
<dbReference type="PROSITE" id="PS51061">
    <property type="entry name" value="R3H"/>
    <property type="match status" value="1"/>
</dbReference>
<keyword evidence="6" id="KW-1185">Reference proteome</keyword>
<feature type="domain" description="SUZ" evidence="4">
    <location>
        <begin position="330"/>
        <end position="443"/>
    </location>
</feature>
<dbReference type="InterPro" id="IPR036867">
    <property type="entry name" value="R3H_dom_sf"/>
</dbReference>
<reference evidence="5" key="1">
    <citation type="submission" date="2021-03" db="EMBL/GenBank/DDBJ databases">
        <title>Comparative genomics and phylogenomic investigation of the class Geoglossomycetes provide insights into ecological specialization and systematics.</title>
        <authorList>
            <person name="Melie T."/>
            <person name="Pirro S."/>
            <person name="Miller A.N."/>
            <person name="Quandt A."/>
        </authorList>
    </citation>
    <scope>NUCLEOTIDE SEQUENCE</scope>
    <source>
        <strain evidence="5">GBOQ0MN5Z8</strain>
    </source>
</reference>
<evidence type="ECO:0000313" key="6">
    <source>
        <dbReference type="Proteomes" id="UP000698800"/>
    </source>
</evidence>
<organism evidence="5 6">
    <name type="scientific">Glutinoglossum americanum</name>
    <dbReference type="NCBI Taxonomy" id="1670608"/>
    <lineage>
        <taxon>Eukaryota</taxon>
        <taxon>Fungi</taxon>
        <taxon>Dikarya</taxon>
        <taxon>Ascomycota</taxon>
        <taxon>Pezizomycotina</taxon>
        <taxon>Geoglossomycetes</taxon>
        <taxon>Geoglossales</taxon>
        <taxon>Geoglossaceae</taxon>
        <taxon>Glutinoglossum</taxon>
    </lineage>
</organism>
<keyword evidence="1" id="KW-0597">Phosphoprotein</keyword>
<evidence type="ECO:0000313" key="5">
    <source>
        <dbReference type="EMBL" id="KAH0543605.1"/>
    </source>
</evidence>
<evidence type="ECO:0000256" key="2">
    <source>
        <dbReference type="SAM" id="MobiDB-lite"/>
    </source>
</evidence>
<feature type="compositionally biased region" description="Basic and acidic residues" evidence="2">
    <location>
        <begin position="137"/>
        <end position="149"/>
    </location>
</feature>
<dbReference type="OrthoDB" id="278430at2759"/>
<dbReference type="Gene3D" id="3.30.1370.50">
    <property type="entry name" value="R3H-like domain"/>
    <property type="match status" value="1"/>
</dbReference>
<dbReference type="InterPro" id="IPR024771">
    <property type="entry name" value="SUZ"/>
</dbReference>
<dbReference type="AlphaFoldDB" id="A0A9P8I6Y5"/>
<feature type="region of interest" description="Disordered" evidence="2">
    <location>
        <begin position="1"/>
        <end position="67"/>
    </location>
</feature>
<feature type="region of interest" description="Disordered" evidence="2">
    <location>
        <begin position="100"/>
        <end position="172"/>
    </location>
</feature>
<dbReference type="PANTHER" id="PTHR15672">
    <property type="entry name" value="CAMP-REGULATED PHOSPHOPROTEIN 21 RELATED R3H DOMAIN CONTAINING PROTEIN"/>
    <property type="match status" value="1"/>
</dbReference>
<feature type="compositionally biased region" description="Low complexity" evidence="2">
    <location>
        <begin position="381"/>
        <end position="399"/>
    </location>
</feature>
<feature type="region of interest" description="Disordered" evidence="2">
    <location>
        <begin position="362"/>
        <end position="491"/>
    </location>
</feature>
<gene>
    <name evidence="5" type="ORF">FGG08_002043</name>
</gene>
<dbReference type="InterPro" id="IPR051937">
    <property type="entry name" value="R3H_domain_containing"/>
</dbReference>
<dbReference type="PROSITE" id="PS51673">
    <property type="entry name" value="SUZ"/>
    <property type="match status" value="1"/>
</dbReference>
<feature type="compositionally biased region" description="Polar residues" evidence="2">
    <location>
        <begin position="774"/>
        <end position="784"/>
    </location>
</feature>
<feature type="compositionally biased region" description="Basic and acidic residues" evidence="2">
    <location>
        <begin position="363"/>
        <end position="374"/>
    </location>
</feature>